<dbReference type="PROSITE" id="PS00092">
    <property type="entry name" value="N6_MTASE"/>
    <property type="match status" value="1"/>
</dbReference>
<dbReference type="InterPro" id="IPR029063">
    <property type="entry name" value="SAM-dependent_MTases_sf"/>
</dbReference>
<evidence type="ECO:0000313" key="5">
    <source>
        <dbReference type="EMBL" id="MVZ63751.1"/>
    </source>
</evidence>
<dbReference type="InterPro" id="IPR007757">
    <property type="entry name" value="MT-A70-like"/>
</dbReference>
<sequence length="196" mass="22315">MVADKGKQYDLIYADPPWHFNVRSKKGTGRSAEKHYQTQSIAFLKGMNIGALCKQDCTLLMWATFPCLEQALELGKAWGFTFKTVAFTWVKTNKNNDRIFVGMGYYTRANAEIVLLFTKGKPLKRIAKNIPQVLLAPRGQHSEKPEEIRKRIVRLFGDVARVELFARQTSSVGNRNIFDGWDVFGNEVDNSIIIPE</sequence>
<comment type="similarity">
    <text evidence="4">Belongs to the MT-A70-like family.</text>
</comment>
<reference evidence="5 6" key="1">
    <citation type="submission" date="2019-12" db="EMBL/GenBank/DDBJ databases">
        <authorList>
            <person name="Dong K."/>
        </authorList>
    </citation>
    <scope>NUCLEOTIDE SEQUENCE [LARGE SCALE GENOMIC DNA]</scope>
    <source>
        <strain evidence="5 6">JCM 31225</strain>
    </source>
</reference>
<dbReference type="Gene3D" id="3.40.50.150">
    <property type="entry name" value="Vaccinia Virus protein VP39"/>
    <property type="match status" value="1"/>
</dbReference>
<dbReference type="PANTHER" id="PTHR12829">
    <property type="entry name" value="N6-ADENOSINE-METHYLTRANSFERASE"/>
    <property type="match status" value="1"/>
</dbReference>
<keyword evidence="2 5" id="KW-0808">Transferase</keyword>
<dbReference type="InterPro" id="IPR002052">
    <property type="entry name" value="DNA_methylase_N6_adenine_CS"/>
</dbReference>
<organism evidence="5 6">
    <name type="scientific">Sphingobacterium humi</name>
    <dbReference type="NCBI Taxonomy" id="1796905"/>
    <lineage>
        <taxon>Bacteria</taxon>
        <taxon>Pseudomonadati</taxon>
        <taxon>Bacteroidota</taxon>
        <taxon>Sphingobacteriia</taxon>
        <taxon>Sphingobacteriales</taxon>
        <taxon>Sphingobacteriaceae</taxon>
        <taxon>Sphingobacterium</taxon>
    </lineage>
</organism>
<evidence type="ECO:0000256" key="1">
    <source>
        <dbReference type="ARBA" id="ARBA00022603"/>
    </source>
</evidence>
<dbReference type="Proteomes" id="UP000435036">
    <property type="component" value="Unassembled WGS sequence"/>
</dbReference>
<dbReference type="OrthoDB" id="9800596at2"/>
<dbReference type="EMBL" id="WSQA01000015">
    <property type="protein sequence ID" value="MVZ63751.1"/>
    <property type="molecule type" value="Genomic_DNA"/>
</dbReference>
<accession>A0A6N8L5N3</accession>
<evidence type="ECO:0000256" key="4">
    <source>
        <dbReference type="PROSITE-ProRule" id="PRU00489"/>
    </source>
</evidence>
<dbReference type="Pfam" id="PF05063">
    <property type="entry name" value="MT-A70"/>
    <property type="match status" value="1"/>
</dbReference>
<dbReference type="PANTHER" id="PTHR12829:SF7">
    <property type="entry name" value="N6-ADENOSINE-METHYLTRANSFERASE CATALYTIC SUBUNIT"/>
    <property type="match status" value="1"/>
</dbReference>
<keyword evidence="1 5" id="KW-0489">Methyltransferase</keyword>
<keyword evidence="6" id="KW-1185">Reference proteome</keyword>
<dbReference type="GO" id="GO:0003676">
    <property type="term" value="F:nucleic acid binding"/>
    <property type="evidence" value="ECO:0007669"/>
    <property type="project" value="InterPro"/>
</dbReference>
<dbReference type="SUPFAM" id="SSF53335">
    <property type="entry name" value="S-adenosyl-L-methionine-dependent methyltransferases"/>
    <property type="match status" value="1"/>
</dbReference>
<gene>
    <name evidence="5" type="ORF">GQF63_17135</name>
</gene>
<keyword evidence="3" id="KW-0949">S-adenosyl-L-methionine</keyword>
<dbReference type="GO" id="GO:0032259">
    <property type="term" value="P:methylation"/>
    <property type="evidence" value="ECO:0007669"/>
    <property type="project" value="UniProtKB-KW"/>
</dbReference>
<protein>
    <submittedName>
        <fullName evidence="5">Adenine methyltransferase</fullName>
    </submittedName>
</protein>
<comment type="caution">
    <text evidence="5">The sequence shown here is derived from an EMBL/GenBank/DDBJ whole genome shotgun (WGS) entry which is preliminary data.</text>
</comment>
<evidence type="ECO:0000256" key="3">
    <source>
        <dbReference type="ARBA" id="ARBA00022691"/>
    </source>
</evidence>
<dbReference type="GO" id="GO:0008168">
    <property type="term" value="F:methyltransferase activity"/>
    <property type="evidence" value="ECO:0007669"/>
    <property type="project" value="UniProtKB-KW"/>
</dbReference>
<evidence type="ECO:0000313" key="6">
    <source>
        <dbReference type="Proteomes" id="UP000435036"/>
    </source>
</evidence>
<evidence type="ECO:0000256" key="2">
    <source>
        <dbReference type="ARBA" id="ARBA00022679"/>
    </source>
</evidence>
<dbReference type="AlphaFoldDB" id="A0A6N8L5N3"/>
<dbReference type="PROSITE" id="PS51143">
    <property type="entry name" value="MT_A70"/>
    <property type="match status" value="1"/>
</dbReference>
<proteinExistence type="inferred from homology"/>
<name>A0A6N8L5N3_9SPHI</name>